<dbReference type="CDD" id="cd17546">
    <property type="entry name" value="REC_hyHK_CKI1_RcsC-like"/>
    <property type="match status" value="1"/>
</dbReference>
<proteinExistence type="predicted"/>
<keyword evidence="6" id="KW-1185">Reference proteome</keyword>
<dbReference type="InterPro" id="IPR011006">
    <property type="entry name" value="CheY-like_superfamily"/>
</dbReference>
<keyword evidence="2" id="KW-0902">Two-component regulatory system</keyword>
<evidence type="ECO:0000259" key="4">
    <source>
        <dbReference type="PROSITE" id="PS50110"/>
    </source>
</evidence>
<dbReference type="PANTHER" id="PTHR45339">
    <property type="entry name" value="HYBRID SIGNAL TRANSDUCTION HISTIDINE KINASE J"/>
    <property type="match status" value="1"/>
</dbReference>
<gene>
    <name evidence="5" type="ORF">IQ235_08740</name>
</gene>
<dbReference type="GO" id="GO:0000160">
    <property type="term" value="P:phosphorelay signal transduction system"/>
    <property type="evidence" value="ECO:0007669"/>
    <property type="project" value="UniProtKB-KW"/>
</dbReference>
<dbReference type="AlphaFoldDB" id="A0A928W051"/>
<dbReference type="PROSITE" id="PS50110">
    <property type="entry name" value="RESPONSE_REGULATORY"/>
    <property type="match status" value="1"/>
</dbReference>
<evidence type="ECO:0000313" key="5">
    <source>
        <dbReference type="EMBL" id="MBE9040865.1"/>
    </source>
</evidence>
<accession>A0A928W051</accession>
<name>A0A928W051_9CYAN</name>
<dbReference type="PANTHER" id="PTHR45339:SF1">
    <property type="entry name" value="HYBRID SIGNAL TRANSDUCTION HISTIDINE KINASE J"/>
    <property type="match status" value="1"/>
</dbReference>
<dbReference type="Gene3D" id="3.40.50.2300">
    <property type="match status" value="1"/>
</dbReference>
<dbReference type="EMBL" id="JADEXN010000126">
    <property type="protein sequence ID" value="MBE9040865.1"/>
    <property type="molecule type" value="Genomic_DNA"/>
</dbReference>
<dbReference type="SUPFAM" id="SSF52172">
    <property type="entry name" value="CheY-like"/>
    <property type="match status" value="1"/>
</dbReference>
<comment type="caution">
    <text evidence="5">The sequence shown here is derived from an EMBL/GenBank/DDBJ whole genome shotgun (WGS) entry which is preliminary data.</text>
</comment>
<feature type="modified residue" description="4-aspartylphosphate" evidence="3">
    <location>
        <position position="66"/>
    </location>
</feature>
<feature type="domain" description="Response regulatory" evidence="4">
    <location>
        <begin position="17"/>
        <end position="134"/>
    </location>
</feature>
<protein>
    <submittedName>
        <fullName evidence="5">Response regulator</fullName>
    </submittedName>
</protein>
<dbReference type="InterPro" id="IPR001789">
    <property type="entry name" value="Sig_transdc_resp-reg_receiver"/>
</dbReference>
<reference evidence="5" key="1">
    <citation type="submission" date="2020-10" db="EMBL/GenBank/DDBJ databases">
        <authorList>
            <person name="Castelo-Branco R."/>
            <person name="Eusebio N."/>
            <person name="Adriana R."/>
            <person name="Vieira A."/>
            <person name="Brugerolle De Fraissinette N."/>
            <person name="Rezende De Castro R."/>
            <person name="Schneider M.P."/>
            <person name="Vasconcelos V."/>
            <person name="Leao P.N."/>
        </authorList>
    </citation>
    <scope>NUCLEOTIDE SEQUENCE</scope>
    <source>
        <strain evidence="5">LEGE 11467</strain>
    </source>
</reference>
<evidence type="ECO:0000256" key="2">
    <source>
        <dbReference type="ARBA" id="ARBA00023012"/>
    </source>
</evidence>
<evidence type="ECO:0000256" key="3">
    <source>
        <dbReference type="PROSITE-ProRule" id="PRU00169"/>
    </source>
</evidence>
<evidence type="ECO:0000256" key="1">
    <source>
        <dbReference type="ARBA" id="ARBA00022553"/>
    </source>
</evidence>
<evidence type="ECO:0000313" key="6">
    <source>
        <dbReference type="Proteomes" id="UP000621799"/>
    </source>
</evidence>
<organism evidence="5 6">
    <name type="scientific">Zarconia navalis LEGE 11467</name>
    <dbReference type="NCBI Taxonomy" id="1828826"/>
    <lineage>
        <taxon>Bacteria</taxon>
        <taxon>Bacillati</taxon>
        <taxon>Cyanobacteriota</taxon>
        <taxon>Cyanophyceae</taxon>
        <taxon>Oscillatoriophycideae</taxon>
        <taxon>Oscillatoriales</taxon>
        <taxon>Oscillatoriales incertae sedis</taxon>
        <taxon>Zarconia</taxon>
        <taxon>Zarconia navalis</taxon>
    </lineage>
</organism>
<dbReference type="Proteomes" id="UP000621799">
    <property type="component" value="Unassembled WGS sequence"/>
</dbReference>
<sequence length="137" mass="15678">MPSEPSEQLLAQELPLNILLAEDIRVNQKVALRMFKRLGYDADLATNGKEVLEALHHKSYDIVFMDVQMPQMDGFEATRAIREEWQNDSRPWIIAMTANAMRGDREKCLEVGMNDYISKPIQLEAIKQALRQFGALS</sequence>
<dbReference type="Pfam" id="PF00072">
    <property type="entry name" value="Response_reg"/>
    <property type="match status" value="1"/>
</dbReference>
<dbReference type="SMART" id="SM00448">
    <property type="entry name" value="REC"/>
    <property type="match status" value="1"/>
</dbReference>
<keyword evidence="1 3" id="KW-0597">Phosphoprotein</keyword>